<reference evidence="14 15" key="1">
    <citation type="submission" date="2023-10" db="EMBL/GenBank/DDBJ databases">
        <title>Rubellicoccus peritrichatus gen. nov., sp. nov., isolated from an algae of coral reef tank.</title>
        <authorList>
            <person name="Luo J."/>
        </authorList>
    </citation>
    <scope>NUCLEOTIDE SEQUENCE [LARGE SCALE GENOMIC DNA]</scope>
    <source>
        <strain evidence="14 15">CR14</strain>
    </source>
</reference>
<evidence type="ECO:0000256" key="12">
    <source>
        <dbReference type="ARBA" id="ARBA00078531"/>
    </source>
</evidence>
<comment type="similarity">
    <text evidence="1">Belongs to the HesA/MoeB/ThiF family.</text>
</comment>
<dbReference type="SMART" id="SM00450">
    <property type="entry name" value="RHOD"/>
    <property type="match status" value="1"/>
</dbReference>
<organism evidence="14 15">
    <name type="scientific">Rubellicoccus peritrichatus</name>
    <dbReference type="NCBI Taxonomy" id="3080537"/>
    <lineage>
        <taxon>Bacteria</taxon>
        <taxon>Pseudomonadati</taxon>
        <taxon>Verrucomicrobiota</taxon>
        <taxon>Opitutia</taxon>
        <taxon>Puniceicoccales</taxon>
        <taxon>Cerasicoccaceae</taxon>
        <taxon>Rubellicoccus</taxon>
    </lineage>
</organism>
<dbReference type="InterPro" id="IPR000594">
    <property type="entry name" value="ThiF_NAD_FAD-bd"/>
</dbReference>
<dbReference type="InterPro" id="IPR035985">
    <property type="entry name" value="Ubiquitin-activating_enz"/>
</dbReference>
<dbReference type="Gene3D" id="3.40.50.720">
    <property type="entry name" value="NAD(P)-binding Rossmann-like Domain"/>
    <property type="match status" value="1"/>
</dbReference>
<evidence type="ECO:0000256" key="10">
    <source>
        <dbReference type="ARBA" id="ARBA00075110"/>
    </source>
</evidence>
<dbReference type="PROSITE" id="PS50206">
    <property type="entry name" value="RHODANESE_3"/>
    <property type="match status" value="1"/>
</dbReference>
<evidence type="ECO:0000313" key="15">
    <source>
        <dbReference type="Proteomes" id="UP001304300"/>
    </source>
</evidence>
<comment type="catalytic activity">
    <reaction evidence="5">
        <text>[molybdopterin-synthase sulfur-carrier protein]-C-terminal Gly-Gly + ATP + H(+) = [molybdopterin-synthase sulfur-carrier protein]-C-terminal Gly-Gly-AMP + diphosphate</text>
        <dbReference type="Rhea" id="RHEA:43616"/>
        <dbReference type="Rhea" id="RHEA-COMP:12159"/>
        <dbReference type="Rhea" id="RHEA-COMP:12202"/>
        <dbReference type="ChEBI" id="CHEBI:15378"/>
        <dbReference type="ChEBI" id="CHEBI:30616"/>
        <dbReference type="ChEBI" id="CHEBI:33019"/>
        <dbReference type="ChEBI" id="CHEBI:90618"/>
        <dbReference type="ChEBI" id="CHEBI:90778"/>
        <dbReference type="EC" id="2.7.7.80"/>
    </reaction>
</comment>
<dbReference type="Gene3D" id="3.40.250.10">
    <property type="entry name" value="Rhodanese-like domain"/>
    <property type="match status" value="1"/>
</dbReference>
<dbReference type="Pfam" id="PF00899">
    <property type="entry name" value="ThiF"/>
    <property type="match status" value="1"/>
</dbReference>
<dbReference type="SUPFAM" id="SSF69572">
    <property type="entry name" value="Activating enzymes of the ubiquitin-like proteins"/>
    <property type="match status" value="1"/>
</dbReference>
<dbReference type="PANTHER" id="PTHR10953:SF102">
    <property type="entry name" value="ADENYLYLTRANSFERASE AND SULFURTRANSFERASE MOCS3"/>
    <property type="match status" value="1"/>
</dbReference>
<evidence type="ECO:0000313" key="14">
    <source>
        <dbReference type="EMBL" id="WOO41453.1"/>
    </source>
</evidence>
<dbReference type="CDD" id="cd00757">
    <property type="entry name" value="ThiF_MoeB_HesA_family"/>
    <property type="match status" value="1"/>
</dbReference>
<dbReference type="GO" id="GO:0005829">
    <property type="term" value="C:cytosol"/>
    <property type="evidence" value="ECO:0007669"/>
    <property type="project" value="TreeGrafter"/>
</dbReference>
<dbReference type="GO" id="GO:0008641">
    <property type="term" value="F:ubiquitin-like modifier activating enzyme activity"/>
    <property type="evidence" value="ECO:0007669"/>
    <property type="project" value="InterPro"/>
</dbReference>
<dbReference type="RefSeq" id="WP_317833937.1">
    <property type="nucleotide sequence ID" value="NZ_CP136920.1"/>
</dbReference>
<name>A0AAQ3QRL9_9BACT</name>
<dbReference type="InterPro" id="IPR036873">
    <property type="entry name" value="Rhodanese-like_dom_sf"/>
</dbReference>
<dbReference type="Proteomes" id="UP001304300">
    <property type="component" value="Chromosome"/>
</dbReference>
<keyword evidence="15" id="KW-1185">Reference proteome</keyword>
<keyword evidence="4" id="KW-0067">ATP-binding</keyword>
<protein>
    <recommendedName>
        <fullName evidence="9">Molybdopterin-synthase adenylyltransferase</fullName>
        <ecNumber evidence="8">2.7.7.80</ecNumber>
    </recommendedName>
    <alternativeName>
        <fullName evidence="12">MoaD protein adenylase</fullName>
    </alternativeName>
    <alternativeName>
        <fullName evidence="10">Molybdopterin-converting factor subunit 1 adenylase</fullName>
    </alternativeName>
    <alternativeName>
        <fullName evidence="11">Sulfur carrier protein MoaD adenylyltransferase</fullName>
    </alternativeName>
</protein>
<dbReference type="EC" id="2.7.7.80" evidence="8"/>
<dbReference type="PANTHER" id="PTHR10953">
    <property type="entry name" value="UBIQUITIN-ACTIVATING ENZYME E1"/>
    <property type="match status" value="1"/>
</dbReference>
<evidence type="ECO:0000256" key="3">
    <source>
        <dbReference type="ARBA" id="ARBA00022741"/>
    </source>
</evidence>
<dbReference type="GO" id="GO:0061605">
    <property type="term" value="F:molybdopterin-synthase adenylyltransferase activity"/>
    <property type="evidence" value="ECO:0007669"/>
    <property type="project" value="UniProtKB-EC"/>
</dbReference>
<dbReference type="InterPro" id="IPR045886">
    <property type="entry name" value="ThiF/MoeB/HesA"/>
</dbReference>
<evidence type="ECO:0000256" key="9">
    <source>
        <dbReference type="ARBA" id="ARBA00073635"/>
    </source>
</evidence>
<evidence type="ECO:0000256" key="5">
    <source>
        <dbReference type="ARBA" id="ARBA00052218"/>
    </source>
</evidence>
<dbReference type="GO" id="GO:0008146">
    <property type="term" value="F:sulfotransferase activity"/>
    <property type="evidence" value="ECO:0007669"/>
    <property type="project" value="TreeGrafter"/>
</dbReference>
<evidence type="ECO:0000256" key="2">
    <source>
        <dbReference type="ARBA" id="ARBA00022679"/>
    </source>
</evidence>
<comment type="subunit">
    <text evidence="7">Homodimer. Forms a stable heterotetrameric complex of 2 MoeB and 2 MoaD during adenylation of MoaD.</text>
</comment>
<keyword evidence="3" id="KW-0547">Nucleotide-binding</keyword>
<dbReference type="AlphaFoldDB" id="A0AAQ3QRL9"/>
<keyword evidence="14" id="KW-0548">Nucleotidyltransferase</keyword>
<dbReference type="NCBIfam" id="NF004281">
    <property type="entry name" value="PRK05690.1"/>
    <property type="match status" value="1"/>
</dbReference>
<keyword evidence="2" id="KW-0808">Transferase</keyword>
<dbReference type="Pfam" id="PF00581">
    <property type="entry name" value="Rhodanese"/>
    <property type="match status" value="1"/>
</dbReference>
<evidence type="ECO:0000256" key="1">
    <source>
        <dbReference type="ARBA" id="ARBA00009919"/>
    </source>
</evidence>
<evidence type="ECO:0000259" key="13">
    <source>
        <dbReference type="PROSITE" id="PS50206"/>
    </source>
</evidence>
<evidence type="ECO:0000256" key="6">
    <source>
        <dbReference type="ARBA" id="ARBA00055169"/>
    </source>
</evidence>
<dbReference type="GO" id="GO:0004792">
    <property type="term" value="F:thiosulfate-cyanide sulfurtransferase activity"/>
    <property type="evidence" value="ECO:0007669"/>
    <property type="project" value="TreeGrafter"/>
</dbReference>
<gene>
    <name evidence="14" type="primary">moeB</name>
    <name evidence="14" type="ORF">RZN69_00025</name>
</gene>
<dbReference type="KEGG" id="puo:RZN69_00025"/>
<evidence type="ECO:0000256" key="11">
    <source>
        <dbReference type="ARBA" id="ARBA00075328"/>
    </source>
</evidence>
<feature type="domain" description="Rhodanese" evidence="13">
    <location>
        <begin position="292"/>
        <end position="380"/>
    </location>
</feature>
<evidence type="ECO:0000256" key="7">
    <source>
        <dbReference type="ARBA" id="ARBA00063809"/>
    </source>
</evidence>
<dbReference type="EMBL" id="CP136920">
    <property type="protein sequence ID" value="WOO41453.1"/>
    <property type="molecule type" value="Genomic_DNA"/>
</dbReference>
<dbReference type="GO" id="GO:0005524">
    <property type="term" value="F:ATP binding"/>
    <property type="evidence" value="ECO:0007669"/>
    <property type="project" value="UniProtKB-KW"/>
</dbReference>
<accession>A0AAQ3QRL9</accession>
<dbReference type="InterPro" id="IPR001763">
    <property type="entry name" value="Rhodanese-like_dom"/>
</dbReference>
<comment type="function">
    <text evidence="6">Catalyzes the adenylation by ATP of the carboxyl group of the C-terminal glycine of sulfur carrier protein MoaD.</text>
</comment>
<proteinExistence type="inferred from homology"/>
<evidence type="ECO:0000256" key="4">
    <source>
        <dbReference type="ARBA" id="ARBA00022840"/>
    </source>
</evidence>
<sequence>MLNPEELARYSRHLRLSEIGTEEQEKLKNAKVLLIGMGGLGSPASLYLAAAGVGTLGLADFDKVELHNLQRQVIHTEAWLNKPKIDSASEQLLAMNGSLNLRHHPEGVTVENAVSLFSEYDVIVDGTDNFPTRYLNNDAAYFAGKPLVYGSVFQFEGQVSVFHPTGGGPCYRCLFPEMPEPGSVPNCDQAGVVGALCGIIGSFQAMEAMKLLMGIGESLMGKLLVIDTLGTRQRQIALKRDPACPLCGSNPKITDIRAENYAFTCEPEQTMEQNNEIPMEVSVDEAYAFRQNNPDTIFLDVREDFEIAICMISGARHIPMSQLGERFKEVPSDEPVLVYCHHGMRSLNVTEALRARGFSQVQSVLGGIDAWAAKFDSNMARY</sequence>
<evidence type="ECO:0000256" key="8">
    <source>
        <dbReference type="ARBA" id="ARBA00066884"/>
    </source>
</evidence>
<dbReference type="FunFam" id="3.40.50.720:FF:000033">
    <property type="entry name" value="Adenylyltransferase and sulfurtransferase MOCS3"/>
    <property type="match status" value="1"/>
</dbReference>